<dbReference type="Proteomes" id="UP001153269">
    <property type="component" value="Unassembled WGS sequence"/>
</dbReference>
<gene>
    <name evidence="1" type="ORF">PLEPLA_LOCUS47927</name>
</gene>
<evidence type="ECO:0000313" key="1">
    <source>
        <dbReference type="EMBL" id="CAB1460090.1"/>
    </source>
</evidence>
<dbReference type="AlphaFoldDB" id="A0A9N7W4E3"/>
<keyword evidence="2" id="KW-1185">Reference proteome</keyword>
<organism evidence="1 2">
    <name type="scientific">Pleuronectes platessa</name>
    <name type="common">European plaice</name>
    <dbReference type="NCBI Taxonomy" id="8262"/>
    <lineage>
        <taxon>Eukaryota</taxon>
        <taxon>Metazoa</taxon>
        <taxon>Chordata</taxon>
        <taxon>Craniata</taxon>
        <taxon>Vertebrata</taxon>
        <taxon>Euteleostomi</taxon>
        <taxon>Actinopterygii</taxon>
        <taxon>Neopterygii</taxon>
        <taxon>Teleostei</taxon>
        <taxon>Neoteleostei</taxon>
        <taxon>Acanthomorphata</taxon>
        <taxon>Carangaria</taxon>
        <taxon>Pleuronectiformes</taxon>
        <taxon>Pleuronectoidei</taxon>
        <taxon>Pleuronectidae</taxon>
        <taxon>Pleuronectes</taxon>
    </lineage>
</organism>
<name>A0A9N7W4E3_PLEPL</name>
<evidence type="ECO:0000313" key="2">
    <source>
        <dbReference type="Proteomes" id="UP001153269"/>
    </source>
</evidence>
<proteinExistence type="predicted"/>
<comment type="caution">
    <text evidence="1">The sequence shown here is derived from an EMBL/GenBank/DDBJ whole genome shotgun (WGS) entry which is preliminary data.</text>
</comment>
<dbReference type="EMBL" id="CADEAL010004460">
    <property type="protein sequence ID" value="CAB1460090.1"/>
    <property type="molecule type" value="Genomic_DNA"/>
</dbReference>
<reference evidence="1" key="1">
    <citation type="submission" date="2020-03" db="EMBL/GenBank/DDBJ databases">
        <authorList>
            <person name="Weist P."/>
        </authorList>
    </citation>
    <scope>NUCLEOTIDE SEQUENCE</scope>
</reference>
<protein>
    <submittedName>
        <fullName evidence="1">Uncharacterized protein</fullName>
    </submittedName>
</protein>
<accession>A0A9N7W4E3</accession>
<sequence length="124" mass="12813">MTGQNNSTLHSSTAPLSSGKLRHIHFHSARMDQALQRSDTSARFKCLLLAEEVTALPLSPHVISLSSSAAAAAPGCSGGTETPLESQLLHFHALLLTCVPVSSSVPLCSSAAQSSCTACALLSQ</sequence>